<dbReference type="PANTHER" id="PTHR46599:SF3">
    <property type="entry name" value="PIGGYBAC TRANSPOSABLE ELEMENT-DERIVED PROTEIN 4"/>
    <property type="match status" value="1"/>
</dbReference>
<comment type="caution">
    <text evidence="2">The sequence shown here is derived from an EMBL/GenBank/DDBJ whole genome shotgun (WGS) entry which is preliminary data.</text>
</comment>
<evidence type="ECO:0000313" key="3">
    <source>
        <dbReference type="Proteomes" id="UP001519460"/>
    </source>
</evidence>
<sequence>MVPWRVRLSFRMFIPSKPTRYGIKLYCVCEAKSGYICKLDDCTVKRMSADFLGKGHCIYMDSCFSKVELFEWLREGQTIAVATVIKGREGNPGSLHPNLLKLKKGESAFRRRNNLLFYRFKDKKKDICMMSTKHTAG</sequence>
<proteinExistence type="predicted"/>
<dbReference type="Pfam" id="PF13843">
    <property type="entry name" value="DDE_Tnp_1_7"/>
    <property type="match status" value="2"/>
</dbReference>
<feature type="domain" description="PiggyBac transposable element-derived protein" evidence="1">
    <location>
        <begin position="43"/>
        <end position="135"/>
    </location>
</feature>
<gene>
    <name evidence="2" type="ORF">BaRGS_00039689</name>
</gene>
<accession>A0ABD0J307</accession>
<organism evidence="2 3">
    <name type="scientific">Batillaria attramentaria</name>
    <dbReference type="NCBI Taxonomy" id="370345"/>
    <lineage>
        <taxon>Eukaryota</taxon>
        <taxon>Metazoa</taxon>
        <taxon>Spiralia</taxon>
        <taxon>Lophotrochozoa</taxon>
        <taxon>Mollusca</taxon>
        <taxon>Gastropoda</taxon>
        <taxon>Caenogastropoda</taxon>
        <taxon>Sorbeoconcha</taxon>
        <taxon>Cerithioidea</taxon>
        <taxon>Batillariidae</taxon>
        <taxon>Batillaria</taxon>
    </lineage>
</organism>
<protein>
    <recommendedName>
        <fullName evidence="1">PiggyBac transposable element-derived protein domain-containing protein</fullName>
    </recommendedName>
</protein>
<evidence type="ECO:0000313" key="2">
    <source>
        <dbReference type="EMBL" id="KAK7452834.1"/>
    </source>
</evidence>
<keyword evidence="3" id="KW-1185">Reference proteome</keyword>
<dbReference type="AlphaFoldDB" id="A0ABD0J307"/>
<dbReference type="InterPro" id="IPR029526">
    <property type="entry name" value="PGBD"/>
</dbReference>
<evidence type="ECO:0000259" key="1">
    <source>
        <dbReference type="Pfam" id="PF13843"/>
    </source>
</evidence>
<dbReference type="EMBL" id="JACVVK020000712">
    <property type="protein sequence ID" value="KAK7452834.1"/>
    <property type="molecule type" value="Genomic_DNA"/>
</dbReference>
<dbReference type="Proteomes" id="UP001519460">
    <property type="component" value="Unassembled WGS sequence"/>
</dbReference>
<feature type="domain" description="PiggyBac transposable element-derived protein" evidence="1">
    <location>
        <begin position="1"/>
        <end position="39"/>
    </location>
</feature>
<dbReference type="PANTHER" id="PTHR46599">
    <property type="entry name" value="PIGGYBAC TRANSPOSABLE ELEMENT-DERIVED PROTEIN 4"/>
    <property type="match status" value="1"/>
</dbReference>
<reference evidence="2 3" key="1">
    <citation type="journal article" date="2023" name="Sci. Data">
        <title>Genome assembly of the Korean intertidal mud-creeper Batillaria attramentaria.</title>
        <authorList>
            <person name="Patra A.K."/>
            <person name="Ho P.T."/>
            <person name="Jun S."/>
            <person name="Lee S.J."/>
            <person name="Kim Y."/>
            <person name="Won Y.J."/>
        </authorList>
    </citation>
    <scope>NUCLEOTIDE SEQUENCE [LARGE SCALE GENOMIC DNA]</scope>
    <source>
        <strain evidence="2">Wonlab-2016</strain>
    </source>
</reference>
<name>A0ABD0J307_9CAEN</name>